<dbReference type="Pfam" id="PF00005">
    <property type="entry name" value="ABC_tran"/>
    <property type="match status" value="1"/>
</dbReference>
<dbReference type="InterPro" id="IPR050095">
    <property type="entry name" value="ECF_ABC_transporter_ATP-bd"/>
</dbReference>
<evidence type="ECO:0000313" key="9">
    <source>
        <dbReference type="EMBL" id="PAV97324.1"/>
    </source>
</evidence>
<feature type="domain" description="ABC transporter" evidence="8">
    <location>
        <begin position="2"/>
        <end position="216"/>
    </location>
</feature>
<keyword evidence="2" id="KW-0813">Transport</keyword>
<dbReference type="SMART" id="SM00382">
    <property type="entry name" value="AAA"/>
    <property type="match status" value="1"/>
</dbReference>
<dbReference type="Proteomes" id="UP000218796">
    <property type="component" value="Unassembled WGS sequence"/>
</dbReference>
<proteinExistence type="predicted"/>
<dbReference type="InterPro" id="IPR015856">
    <property type="entry name" value="ABC_transpr_CbiO/EcfA_su"/>
</dbReference>
<dbReference type="CDD" id="cd03225">
    <property type="entry name" value="ABC_cobalt_CbiO_domain1"/>
    <property type="match status" value="1"/>
</dbReference>
<keyword evidence="7" id="KW-0472">Membrane</keyword>
<evidence type="ECO:0000256" key="1">
    <source>
        <dbReference type="ARBA" id="ARBA00004202"/>
    </source>
</evidence>
<dbReference type="PROSITE" id="PS50893">
    <property type="entry name" value="ABC_TRANSPORTER_2"/>
    <property type="match status" value="1"/>
</dbReference>
<dbReference type="GO" id="GO:0043190">
    <property type="term" value="C:ATP-binding cassette (ABC) transporter complex"/>
    <property type="evidence" value="ECO:0007669"/>
    <property type="project" value="TreeGrafter"/>
</dbReference>
<dbReference type="PANTHER" id="PTHR43553:SF27">
    <property type="entry name" value="ENERGY-COUPLING FACTOR TRANSPORTER ATP-BINDING PROTEIN ECFA2"/>
    <property type="match status" value="1"/>
</dbReference>
<dbReference type="OrthoDB" id="5292475at2"/>
<dbReference type="Gene3D" id="3.40.50.300">
    <property type="entry name" value="P-loop containing nucleotide triphosphate hydrolases"/>
    <property type="match status" value="1"/>
</dbReference>
<dbReference type="SUPFAM" id="SSF52540">
    <property type="entry name" value="P-loop containing nucleoside triphosphate hydrolases"/>
    <property type="match status" value="1"/>
</dbReference>
<evidence type="ECO:0000313" key="10">
    <source>
        <dbReference type="Proteomes" id="UP000218796"/>
    </source>
</evidence>
<dbReference type="InterPro" id="IPR027417">
    <property type="entry name" value="P-loop_NTPase"/>
</dbReference>
<dbReference type="GO" id="GO:0016887">
    <property type="term" value="F:ATP hydrolysis activity"/>
    <property type="evidence" value="ECO:0007669"/>
    <property type="project" value="InterPro"/>
</dbReference>
<evidence type="ECO:0000256" key="7">
    <source>
        <dbReference type="ARBA" id="ARBA00023136"/>
    </source>
</evidence>
<dbReference type="InterPro" id="IPR003593">
    <property type="entry name" value="AAA+_ATPase"/>
</dbReference>
<evidence type="ECO:0000256" key="3">
    <source>
        <dbReference type="ARBA" id="ARBA00022475"/>
    </source>
</evidence>
<dbReference type="RefSeq" id="WP_039186246.1">
    <property type="nucleotide sequence ID" value="NZ_CALECD010000012.1"/>
</dbReference>
<protein>
    <submittedName>
        <fullName evidence="9">ABC transporter ATP-binding protein</fullName>
    </submittedName>
</protein>
<organism evidence="9 10">
    <name type="scientific">Hafnia paralvei</name>
    <dbReference type="NCBI Taxonomy" id="546367"/>
    <lineage>
        <taxon>Bacteria</taxon>
        <taxon>Pseudomonadati</taxon>
        <taxon>Pseudomonadota</taxon>
        <taxon>Gammaproteobacteria</taxon>
        <taxon>Enterobacterales</taxon>
        <taxon>Hafniaceae</taxon>
        <taxon>Hafnia</taxon>
    </lineage>
</organism>
<dbReference type="GO" id="GO:0005524">
    <property type="term" value="F:ATP binding"/>
    <property type="evidence" value="ECO:0007669"/>
    <property type="project" value="UniProtKB-KW"/>
</dbReference>
<keyword evidence="6" id="KW-1278">Translocase</keyword>
<comment type="caution">
    <text evidence="9">The sequence shown here is derived from an EMBL/GenBank/DDBJ whole genome shotgun (WGS) entry which is preliminary data.</text>
</comment>
<accession>A0A2A2MEQ8</accession>
<dbReference type="EMBL" id="NQMS01000002">
    <property type="protein sequence ID" value="PAV97324.1"/>
    <property type="molecule type" value="Genomic_DNA"/>
</dbReference>
<dbReference type="InterPro" id="IPR003439">
    <property type="entry name" value="ABC_transporter-like_ATP-bd"/>
</dbReference>
<keyword evidence="10" id="KW-1185">Reference proteome</keyword>
<name>A0A2A2MEQ8_9GAMM</name>
<evidence type="ECO:0000256" key="6">
    <source>
        <dbReference type="ARBA" id="ARBA00022967"/>
    </source>
</evidence>
<dbReference type="AlphaFoldDB" id="A0A2A2MEQ8"/>
<sequence length="217" mass="24296">MLIMKDMAFSWEDRNPCLHNVNLHIHRGEQWVMTGENGAGKSTLLRLAAGLLVPSQGTLYLNGTETTSMKAVDKAAQAGMLFQEVERQLFHSSVVEEIRFGQRLQGLDKEVIEQRTADALALCELASVATKHPLDLHSGQRRMVAVACLCAMEPPLLLLDEPSRDFDPYWLAVFERWLSHSRERGATVLAISHDPEFTARNFQKVIHVCNGTVNMVS</sequence>
<reference evidence="9 10" key="1">
    <citation type="submission" date="2017-08" db="EMBL/GenBank/DDBJ databases">
        <title>Draft Genome Sequence of Hafnia alvei CITHA-6 Isolated from Raw Bovine Milk.</title>
        <authorList>
            <person name="Culligan E.P."/>
            <person name="Mcsweeney A."/>
            <person name="O'Doherty C."/>
            <person name="Gleeson E."/>
            <person name="O'Riordan D."/>
            <person name="Sleator R.D."/>
        </authorList>
    </citation>
    <scope>NUCLEOTIDE SEQUENCE [LARGE SCALE GENOMIC DNA]</scope>
    <source>
        <strain evidence="9 10">CITHA-6</strain>
    </source>
</reference>
<evidence type="ECO:0000256" key="4">
    <source>
        <dbReference type="ARBA" id="ARBA00022741"/>
    </source>
</evidence>
<evidence type="ECO:0000256" key="2">
    <source>
        <dbReference type="ARBA" id="ARBA00022448"/>
    </source>
</evidence>
<dbReference type="GO" id="GO:0042626">
    <property type="term" value="F:ATPase-coupled transmembrane transporter activity"/>
    <property type="evidence" value="ECO:0007669"/>
    <property type="project" value="TreeGrafter"/>
</dbReference>
<keyword evidence="5 9" id="KW-0067">ATP-binding</keyword>
<keyword evidence="3" id="KW-1003">Cell membrane</keyword>
<evidence type="ECO:0000259" key="8">
    <source>
        <dbReference type="PROSITE" id="PS50893"/>
    </source>
</evidence>
<gene>
    <name evidence="9" type="ORF">CJD50_06640</name>
</gene>
<evidence type="ECO:0000256" key="5">
    <source>
        <dbReference type="ARBA" id="ARBA00022840"/>
    </source>
</evidence>
<keyword evidence="4" id="KW-0547">Nucleotide-binding</keyword>
<dbReference type="PANTHER" id="PTHR43553">
    <property type="entry name" value="HEAVY METAL TRANSPORTER"/>
    <property type="match status" value="1"/>
</dbReference>
<comment type="subcellular location">
    <subcellularLocation>
        <location evidence="1">Cell membrane</location>
        <topology evidence="1">Peripheral membrane protein</topology>
    </subcellularLocation>
</comment>